<protein>
    <submittedName>
        <fullName evidence="3">DinB family protein</fullName>
    </submittedName>
</protein>
<dbReference type="PANTHER" id="PTHR37302">
    <property type="entry name" value="SLR1116 PROTEIN"/>
    <property type="match status" value="1"/>
</dbReference>
<keyword evidence="4" id="KW-1185">Reference proteome</keyword>
<proteinExistence type="inferred from homology"/>
<evidence type="ECO:0000313" key="4">
    <source>
        <dbReference type="Proteomes" id="UP000603602"/>
    </source>
</evidence>
<reference evidence="4" key="1">
    <citation type="submission" date="2023-07" db="EMBL/GenBank/DDBJ databases">
        <title>Thauera sp. CAU 1555 isolated from sand of Yaerae Beach.</title>
        <authorList>
            <person name="Kim W."/>
        </authorList>
    </citation>
    <scope>NUCLEOTIDE SEQUENCE [LARGE SCALE GENOMIC DNA]</scope>
    <source>
        <strain evidence="4">CAU 1555</strain>
    </source>
</reference>
<dbReference type="Gene3D" id="1.20.120.450">
    <property type="entry name" value="dinb family like domain"/>
    <property type="match status" value="1"/>
</dbReference>
<dbReference type="SUPFAM" id="SSF109854">
    <property type="entry name" value="DinB/YfiT-like putative metalloenzymes"/>
    <property type="match status" value="1"/>
</dbReference>
<dbReference type="EMBL" id="JACYTO010000002">
    <property type="protein sequence ID" value="MBD8503847.1"/>
    <property type="molecule type" value="Genomic_DNA"/>
</dbReference>
<name>A0ABR9BC92_9RHOO</name>
<comment type="similarity">
    <text evidence="1">Belongs to the DinB family.</text>
</comment>
<evidence type="ECO:0000256" key="2">
    <source>
        <dbReference type="ARBA" id="ARBA00022723"/>
    </source>
</evidence>
<comment type="caution">
    <text evidence="3">The sequence shown here is derived from an EMBL/GenBank/DDBJ whole genome shotgun (WGS) entry which is preliminary data.</text>
</comment>
<evidence type="ECO:0000256" key="1">
    <source>
        <dbReference type="ARBA" id="ARBA00008635"/>
    </source>
</evidence>
<dbReference type="InterPro" id="IPR034660">
    <property type="entry name" value="DinB/YfiT-like"/>
</dbReference>
<sequence>MLTDWRNHFLRQADYQLWANQVLFDSLARLQPEALHTDAGLFFRSIHRTVDHMLVVLRLWAARLRGEDLPVDLHSVAEPQWGDLKHTLQHELRQFRHWLAQQPDSAFERTVRYTRTGGEVHHSSASDILTHLMTHFAHHRGQVSAAATRLGAPAAEMDFIYFVRDMERAAREAQRQRQEQQQQ</sequence>
<dbReference type="RefSeq" id="WP_187718646.1">
    <property type="nucleotide sequence ID" value="NZ_JACTAH010000002.1"/>
</dbReference>
<dbReference type="InterPro" id="IPR007837">
    <property type="entry name" value="DinB"/>
</dbReference>
<dbReference type="Proteomes" id="UP000603602">
    <property type="component" value="Unassembled WGS sequence"/>
</dbReference>
<gene>
    <name evidence="3" type="ORF">IFO67_13210</name>
</gene>
<organism evidence="3 4">
    <name type="scientific">Thauera sedimentorum</name>
    <dbReference type="NCBI Taxonomy" id="2767595"/>
    <lineage>
        <taxon>Bacteria</taxon>
        <taxon>Pseudomonadati</taxon>
        <taxon>Pseudomonadota</taxon>
        <taxon>Betaproteobacteria</taxon>
        <taxon>Rhodocyclales</taxon>
        <taxon>Zoogloeaceae</taxon>
        <taxon>Thauera</taxon>
    </lineage>
</organism>
<dbReference type="Pfam" id="PF05163">
    <property type="entry name" value="DinB"/>
    <property type="match status" value="1"/>
</dbReference>
<dbReference type="PANTHER" id="PTHR37302:SF3">
    <property type="entry name" value="DAMAGE-INDUCIBLE PROTEIN DINB"/>
    <property type="match status" value="1"/>
</dbReference>
<keyword evidence="2" id="KW-0479">Metal-binding</keyword>
<evidence type="ECO:0000313" key="3">
    <source>
        <dbReference type="EMBL" id="MBD8503847.1"/>
    </source>
</evidence>
<accession>A0ABR9BC92</accession>